<name>A0A1I2QV14_9BACL</name>
<feature type="binding site" evidence="4">
    <location>
        <position position="292"/>
    </location>
    <ligand>
        <name>allantoate</name>
        <dbReference type="ChEBI" id="CHEBI:17536"/>
    </ligand>
</feature>
<comment type="similarity">
    <text evidence="1">Belongs to the peptidase M20 family.</text>
</comment>
<dbReference type="AlphaFoldDB" id="A0A1I2QV14"/>
<gene>
    <name evidence="5" type="ORF">SAMN02982927_01317</name>
</gene>
<feature type="binding site" evidence="3">
    <location>
        <position position="96"/>
    </location>
    <ligand>
        <name>Zn(2+)</name>
        <dbReference type="ChEBI" id="CHEBI:29105"/>
        <label>2</label>
    </ligand>
</feature>
<keyword evidence="2" id="KW-0378">Hydrolase</keyword>
<accession>A0A1I2QV14</accession>
<feature type="binding site" evidence="4">
    <location>
        <position position="279"/>
    </location>
    <ligand>
        <name>allantoate</name>
        <dbReference type="ChEBI" id="CHEBI:17536"/>
    </ligand>
</feature>
<dbReference type="STRING" id="269670.SAMN02982927_01317"/>
<sequence length="413" mass="45496">MAFRTSAPLTEEIAERINWLGQIGRTDNGGVTRLLYSDSWLKAQTAVKQKMEEMGLSARFDDVGNVFGRVEGTEERDRVILTGSHIDTVVDGGKYDGAFGVLAAMIAVSRLKQEYGAPKKTIETVALCEEEGSRFHLAFWGSGSITGRYQLSDATTVTDGQGVTLEAAMRLMGFGQGKYPAARREDIACFLETHIEQGQILEREHLAWAPVSHIVGMKRMIIHLSGESNHAGTTPMTGRRDALYAASQMISDVISHAKEQNNGLVATVGQISIQPNVGNVIPGGCTFALDVRHHEYDVLHDFCTKELEKFRLIAEKESVDLDSKTWLDDAPVKMDPAMTQRHVSLARKAGIPFKTMVSGAGHDSQIFGTYCPTAMMFVPSHNGISHSPKEFTKLEDLETGVRMLMKILREMAY</sequence>
<dbReference type="Gene3D" id="3.40.630.10">
    <property type="entry name" value="Zn peptidases"/>
    <property type="match status" value="1"/>
</dbReference>
<dbReference type="PANTHER" id="PTHR32494:SF5">
    <property type="entry name" value="ALLANTOATE AMIDOHYDROLASE"/>
    <property type="match status" value="1"/>
</dbReference>
<evidence type="ECO:0000256" key="4">
    <source>
        <dbReference type="PIRSR" id="PIRSR001235-2"/>
    </source>
</evidence>
<dbReference type="InterPro" id="IPR002933">
    <property type="entry name" value="Peptidase_M20"/>
</dbReference>
<organism evidence="5 6">
    <name type="scientific">Sporolactobacillus nakayamae</name>
    <dbReference type="NCBI Taxonomy" id="269670"/>
    <lineage>
        <taxon>Bacteria</taxon>
        <taxon>Bacillati</taxon>
        <taxon>Bacillota</taxon>
        <taxon>Bacilli</taxon>
        <taxon>Bacillales</taxon>
        <taxon>Sporolactobacillaceae</taxon>
        <taxon>Sporolactobacillus</taxon>
    </lineage>
</organism>
<dbReference type="NCBIfam" id="TIGR01879">
    <property type="entry name" value="hydantase"/>
    <property type="match status" value="1"/>
</dbReference>
<dbReference type="GO" id="GO:0046872">
    <property type="term" value="F:metal ion binding"/>
    <property type="evidence" value="ECO:0007669"/>
    <property type="project" value="UniProtKB-KW"/>
</dbReference>
<feature type="binding site" evidence="3">
    <location>
        <position position="131"/>
    </location>
    <ligand>
        <name>Zn(2+)</name>
        <dbReference type="ChEBI" id="CHEBI:29105"/>
        <label>2</label>
    </ligand>
</feature>
<evidence type="ECO:0000313" key="5">
    <source>
        <dbReference type="EMBL" id="SFG31513.1"/>
    </source>
</evidence>
<evidence type="ECO:0000256" key="1">
    <source>
        <dbReference type="ARBA" id="ARBA00006153"/>
    </source>
</evidence>
<dbReference type="InterPro" id="IPR036264">
    <property type="entry name" value="Bact_exopeptidase_dim_dom"/>
</dbReference>
<dbReference type="Pfam" id="PF01546">
    <property type="entry name" value="Peptidase_M20"/>
    <property type="match status" value="1"/>
</dbReference>
<evidence type="ECO:0000256" key="3">
    <source>
        <dbReference type="PIRSR" id="PIRSR001235-1"/>
    </source>
</evidence>
<keyword evidence="6" id="KW-1185">Reference proteome</keyword>
<dbReference type="NCBIfam" id="NF006771">
    <property type="entry name" value="PRK09290.1-5"/>
    <property type="match status" value="1"/>
</dbReference>
<dbReference type="RefSeq" id="WP_093671279.1">
    <property type="nucleotide sequence ID" value="NZ_FOOY01000008.1"/>
</dbReference>
<dbReference type="EMBL" id="FOOY01000008">
    <property type="protein sequence ID" value="SFG31513.1"/>
    <property type="molecule type" value="Genomic_DNA"/>
</dbReference>
<feature type="binding site" evidence="3">
    <location>
        <position position="386"/>
    </location>
    <ligand>
        <name>Zn(2+)</name>
        <dbReference type="ChEBI" id="CHEBI:29105"/>
        <label>2</label>
    </ligand>
</feature>
<dbReference type="PIRSF" id="PIRSF001235">
    <property type="entry name" value="Amidase_carbamoylase"/>
    <property type="match status" value="1"/>
</dbReference>
<protein>
    <submittedName>
        <fullName evidence="5">Allantoate deiminase</fullName>
    </submittedName>
</protein>
<dbReference type="InterPro" id="IPR010158">
    <property type="entry name" value="Amidase_Cbmase"/>
</dbReference>
<dbReference type="NCBIfam" id="NF006768">
    <property type="entry name" value="PRK09290.1-1"/>
    <property type="match status" value="1"/>
</dbReference>
<feature type="binding site" evidence="3">
    <location>
        <position position="85"/>
    </location>
    <ligand>
        <name>Zn(2+)</name>
        <dbReference type="ChEBI" id="CHEBI:29105"/>
        <label>1</label>
    </ligand>
</feature>
<reference evidence="6" key="1">
    <citation type="submission" date="2016-10" db="EMBL/GenBank/DDBJ databases">
        <authorList>
            <person name="Varghese N."/>
            <person name="Submissions S."/>
        </authorList>
    </citation>
    <scope>NUCLEOTIDE SEQUENCE [LARGE SCALE GENOMIC DNA]</scope>
    <source>
        <strain evidence="6">ATCC 700379</strain>
    </source>
</reference>
<evidence type="ECO:0000256" key="2">
    <source>
        <dbReference type="ARBA" id="ARBA00022801"/>
    </source>
</evidence>
<keyword evidence="3" id="KW-0862">Zinc</keyword>
<keyword evidence="3" id="KW-0479">Metal-binding</keyword>
<evidence type="ECO:0000313" key="6">
    <source>
        <dbReference type="Proteomes" id="UP000198752"/>
    </source>
</evidence>
<proteinExistence type="inferred from homology"/>
<comment type="cofactor">
    <cofactor evidence="3">
        <name>Zn(2+)</name>
        <dbReference type="ChEBI" id="CHEBI:29105"/>
    </cofactor>
    <text evidence="3">Binds 2 Zn(2+) ions per subunit.</text>
</comment>
<dbReference type="Gene3D" id="3.30.70.360">
    <property type="match status" value="1"/>
</dbReference>
<feature type="binding site" evidence="3">
    <location>
        <position position="96"/>
    </location>
    <ligand>
        <name>Zn(2+)</name>
        <dbReference type="ChEBI" id="CHEBI:29105"/>
        <label>1</label>
    </ligand>
</feature>
<dbReference type="OrthoDB" id="9808195at2"/>
<dbReference type="GO" id="GO:0016813">
    <property type="term" value="F:hydrolase activity, acting on carbon-nitrogen (but not peptide) bonds, in linear amidines"/>
    <property type="evidence" value="ECO:0007669"/>
    <property type="project" value="InterPro"/>
</dbReference>
<dbReference type="Proteomes" id="UP000198752">
    <property type="component" value="Unassembled WGS sequence"/>
</dbReference>
<dbReference type="SUPFAM" id="SSF53187">
    <property type="entry name" value="Zn-dependent exopeptidases"/>
    <property type="match status" value="1"/>
</dbReference>
<dbReference type="CDD" id="cd03884">
    <property type="entry name" value="M20_bAS"/>
    <property type="match status" value="1"/>
</dbReference>
<dbReference type="PANTHER" id="PTHR32494">
    <property type="entry name" value="ALLANTOATE DEIMINASE-RELATED"/>
    <property type="match status" value="1"/>
</dbReference>
<feature type="binding site" evidence="4">
    <location>
        <position position="219"/>
    </location>
    <ligand>
        <name>allantoate</name>
        <dbReference type="ChEBI" id="CHEBI:17536"/>
    </ligand>
</feature>
<dbReference type="SUPFAM" id="SSF55031">
    <property type="entry name" value="Bacterial exopeptidase dimerisation domain"/>
    <property type="match status" value="1"/>
</dbReference>
<feature type="binding site" evidence="3">
    <location>
        <position position="194"/>
    </location>
    <ligand>
        <name>Zn(2+)</name>
        <dbReference type="ChEBI" id="CHEBI:29105"/>
        <label>1</label>
    </ligand>
</feature>